<feature type="region of interest" description="Disordered" evidence="2">
    <location>
        <begin position="287"/>
        <end position="318"/>
    </location>
</feature>
<dbReference type="InterPro" id="IPR040256">
    <property type="entry name" value="At4g02000-like"/>
</dbReference>
<dbReference type="Proteomes" id="UP000813463">
    <property type="component" value="Chromosome 2"/>
</dbReference>
<gene>
    <name evidence="5" type="primary">LOC130466731</name>
</gene>
<feature type="domain" description="CCHC-type" evidence="3">
    <location>
        <begin position="209"/>
        <end position="223"/>
    </location>
</feature>
<reference evidence="5" key="2">
    <citation type="submission" date="2025-08" db="UniProtKB">
        <authorList>
            <consortium name="RefSeq"/>
        </authorList>
    </citation>
    <scope>IDENTIFICATION</scope>
    <source>
        <tissue evidence="5">Leaf</tissue>
    </source>
</reference>
<evidence type="ECO:0000313" key="5">
    <source>
        <dbReference type="RefSeq" id="XP_056691326.1"/>
    </source>
</evidence>
<evidence type="ECO:0000259" key="3">
    <source>
        <dbReference type="PROSITE" id="PS50158"/>
    </source>
</evidence>
<evidence type="ECO:0000256" key="1">
    <source>
        <dbReference type="PROSITE-ProRule" id="PRU00047"/>
    </source>
</evidence>
<dbReference type="Pfam" id="PF14111">
    <property type="entry name" value="DUF4283"/>
    <property type="match status" value="1"/>
</dbReference>
<feature type="compositionally biased region" description="Basic residues" evidence="2">
    <location>
        <begin position="309"/>
        <end position="318"/>
    </location>
</feature>
<dbReference type="GeneID" id="130466731"/>
<dbReference type="RefSeq" id="XP_056691326.1">
    <property type="nucleotide sequence ID" value="XM_056835348.1"/>
</dbReference>
<keyword evidence="4" id="KW-1185">Reference proteome</keyword>
<proteinExistence type="predicted"/>
<dbReference type="PROSITE" id="PS50158">
    <property type="entry name" value="ZF_CCHC"/>
    <property type="match status" value="1"/>
</dbReference>
<dbReference type="InterPro" id="IPR036875">
    <property type="entry name" value="Znf_CCHC_sf"/>
</dbReference>
<keyword evidence="1" id="KW-0479">Metal-binding</keyword>
<evidence type="ECO:0000256" key="2">
    <source>
        <dbReference type="SAM" id="MobiDB-lite"/>
    </source>
</evidence>
<reference evidence="4" key="1">
    <citation type="journal article" date="2021" name="Nat. Commun.">
        <title>Genomic analyses provide insights into spinach domestication and the genetic basis of agronomic traits.</title>
        <authorList>
            <person name="Cai X."/>
            <person name="Sun X."/>
            <person name="Xu C."/>
            <person name="Sun H."/>
            <person name="Wang X."/>
            <person name="Ge C."/>
            <person name="Zhang Z."/>
            <person name="Wang Q."/>
            <person name="Fei Z."/>
            <person name="Jiao C."/>
            <person name="Wang Q."/>
        </authorList>
    </citation>
    <scope>NUCLEOTIDE SEQUENCE [LARGE SCALE GENOMIC DNA]</scope>
    <source>
        <strain evidence="4">cv. Varoflay</strain>
    </source>
</reference>
<dbReference type="InterPro" id="IPR001878">
    <property type="entry name" value="Znf_CCHC"/>
</dbReference>
<feature type="compositionally biased region" description="Basic and acidic residues" evidence="2">
    <location>
        <begin position="297"/>
        <end position="308"/>
    </location>
</feature>
<dbReference type="PANTHER" id="PTHR31286">
    <property type="entry name" value="GLYCINE-RICH CELL WALL STRUCTURAL PROTEIN 1.8-LIKE"/>
    <property type="match status" value="1"/>
</dbReference>
<protein>
    <recommendedName>
        <fullName evidence="3">CCHC-type domain-containing protein</fullName>
    </recommendedName>
</protein>
<keyword evidence="1" id="KW-0862">Zinc</keyword>
<accession>A0ABM3R6U0</accession>
<dbReference type="InterPro" id="IPR025558">
    <property type="entry name" value="DUF4283"/>
</dbReference>
<organism evidence="4 5">
    <name type="scientific">Spinacia oleracea</name>
    <name type="common">Spinach</name>
    <dbReference type="NCBI Taxonomy" id="3562"/>
    <lineage>
        <taxon>Eukaryota</taxon>
        <taxon>Viridiplantae</taxon>
        <taxon>Streptophyta</taxon>
        <taxon>Embryophyta</taxon>
        <taxon>Tracheophyta</taxon>
        <taxon>Spermatophyta</taxon>
        <taxon>Magnoliopsida</taxon>
        <taxon>eudicotyledons</taxon>
        <taxon>Gunneridae</taxon>
        <taxon>Pentapetalae</taxon>
        <taxon>Caryophyllales</taxon>
        <taxon>Chenopodiaceae</taxon>
        <taxon>Chenopodioideae</taxon>
        <taxon>Anserineae</taxon>
        <taxon>Spinacia</taxon>
    </lineage>
</organism>
<dbReference type="PANTHER" id="PTHR31286:SF99">
    <property type="entry name" value="DUF4283 DOMAIN-CONTAINING PROTEIN"/>
    <property type="match status" value="1"/>
</dbReference>
<keyword evidence="1" id="KW-0863">Zinc-finger</keyword>
<sequence length="318" mass="37117">MDPHQKPPDDDACMIDVPIMEQENHENQGNRIRTTQIKQTFREAVAHSLQWFLEAKKIINTSMEWEEQEELPPQEDMAVQFSKITLDRFGQSDDYEKALFGGPWFIMDHYLMMTTWKPNFRPSINSFDNMSVWIRIEELPVEYYDKEALFEISKIIGKPIRVDYATDKVTRARFARVCVDLDLSKPLVTRVWVGGHWQSILYENLSTLCFACGKVGHVKHMCPTYEIRPSETNQFQGGEQGQKQLEIASPLGNAINTLRQKDNTIIDGVIQDKDGQDKYGPWIMIQQKRNNKSNRGKQRDENTRINEYKKRRNGKGRN</sequence>
<dbReference type="SUPFAM" id="SSF57756">
    <property type="entry name" value="Retrovirus zinc finger-like domains"/>
    <property type="match status" value="1"/>
</dbReference>
<name>A0ABM3R6U0_SPIOL</name>
<evidence type="ECO:0000313" key="4">
    <source>
        <dbReference type="Proteomes" id="UP000813463"/>
    </source>
</evidence>